<dbReference type="SUPFAM" id="SSF51735">
    <property type="entry name" value="NAD(P)-binding Rossmann-fold domains"/>
    <property type="match status" value="1"/>
</dbReference>
<name>A0A291QWE7_9BACT</name>
<keyword evidence="2" id="KW-0418">Kinase</keyword>
<reference evidence="2 3" key="1">
    <citation type="submission" date="2017-10" db="EMBL/GenBank/DDBJ databases">
        <title>Paenichitinophaga pekingensis gen. nov., sp. nov., isolated from activated sludge.</title>
        <authorList>
            <person name="Jin D."/>
            <person name="Kong X."/>
            <person name="Deng Y."/>
            <person name="Bai Z."/>
        </authorList>
    </citation>
    <scope>NUCLEOTIDE SEQUENCE [LARGE SCALE GENOMIC DNA]</scope>
    <source>
        <strain evidence="2 3">13</strain>
    </source>
</reference>
<dbReference type="Gene3D" id="3.40.50.720">
    <property type="entry name" value="NAD(P)-binding Rossmann-like Domain"/>
    <property type="match status" value="1"/>
</dbReference>
<organism evidence="2 3">
    <name type="scientific">Chitinophaga caeni</name>
    <dbReference type="NCBI Taxonomy" id="2029983"/>
    <lineage>
        <taxon>Bacteria</taxon>
        <taxon>Pseudomonadati</taxon>
        <taxon>Bacteroidota</taxon>
        <taxon>Chitinophagia</taxon>
        <taxon>Chitinophagales</taxon>
        <taxon>Chitinophagaceae</taxon>
        <taxon>Chitinophaga</taxon>
    </lineage>
</organism>
<dbReference type="PANTHER" id="PTHR43355">
    <property type="entry name" value="FLAVIN REDUCTASE (NADPH)"/>
    <property type="match status" value="1"/>
</dbReference>
<dbReference type="InterPro" id="IPR016040">
    <property type="entry name" value="NAD(P)-bd_dom"/>
</dbReference>
<evidence type="ECO:0000313" key="2">
    <source>
        <dbReference type="EMBL" id="ATL48359.1"/>
    </source>
</evidence>
<evidence type="ECO:0000259" key="1">
    <source>
        <dbReference type="Pfam" id="PF13460"/>
    </source>
</evidence>
<sequence>MKIALIGASGFVGNTVLNELLNRGHEVTAIARNVDKLGLDSSNLTKVPADVYDTARLAQVLKGHDAVINTFNSGWNNPNIYDDFLRGSGSIQEATKQAGVKRILTVGGAGSLYIDGQQLVDSPGFPEAFKAGALAARDYLNELRKEAVLDWTFLSPAIEMHHGIERKRTGAYRSGLENPVFNDEQRSWITVDDLAVAIVDEIENPKHIRQRFTVAY</sequence>
<accession>A0A291QWE7</accession>
<evidence type="ECO:0000313" key="3">
    <source>
        <dbReference type="Proteomes" id="UP000220133"/>
    </source>
</evidence>
<dbReference type="Pfam" id="PF13460">
    <property type="entry name" value="NAD_binding_10"/>
    <property type="match status" value="1"/>
</dbReference>
<dbReference type="Proteomes" id="UP000220133">
    <property type="component" value="Chromosome"/>
</dbReference>
<keyword evidence="2" id="KW-0808">Transferase</keyword>
<feature type="domain" description="NAD(P)-binding" evidence="1">
    <location>
        <begin position="7"/>
        <end position="205"/>
    </location>
</feature>
<gene>
    <name evidence="2" type="ORF">COR50_14980</name>
</gene>
<dbReference type="InterPro" id="IPR051606">
    <property type="entry name" value="Polyketide_Oxido-like"/>
</dbReference>
<dbReference type="PANTHER" id="PTHR43355:SF2">
    <property type="entry name" value="FLAVIN REDUCTASE (NADPH)"/>
    <property type="match status" value="1"/>
</dbReference>
<dbReference type="KEGG" id="cbae:COR50_14980"/>
<dbReference type="OrthoDB" id="9785372at2"/>
<dbReference type="AlphaFoldDB" id="A0A291QWE7"/>
<dbReference type="GO" id="GO:0016301">
    <property type="term" value="F:kinase activity"/>
    <property type="evidence" value="ECO:0007669"/>
    <property type="project" value="UniProtKB-KW"/>
</dbReference>
<dbReference type="EMBL" id="CP023777">
    <property type="protein sequence ID" value="ATL48359.1"/>
    <property type="molecule type" value="Genomic_DNA"/>
</dbReference>
<dbReference type="RefSeq" id="WP_098194733.1">
    <property type="nucleotide sequence ID" value="NZ_CP023777.1"/>
</dbReference>
<dbReference type="InterPro" id="IPR036291">
    <property type="entry name" value="NAD(P)-bd_dom_sf"/>
</dbReference>
<keyword evidence="3" id="KW-1185">Reference proteome</keyword>
<dbReference type="GO" id="GO:0016646">
    <property type="term" value="F:oxidoreductase activity, acting on the CH-NH group of donors, NAD or NADP as acceptor"/>
    <property type="evidence" value="ECO:0007669"/>
    <property type="project" value="TreeGrafter"/>
</dbReference>
<dbReference type="CDD" id="cd05244">
    <property type="entry name" value="BVR-B_like_SDR_a"/>
    <property type="match status" value="1"/>
</dbReference>
<proteinExistence type="predicted"/>
<protein>
    <submittedName>
        <fullName evidence="2">Histidine kinase</fullName>
    </submittedName>
</protein>